<comment type="caution">
    <text evidence="1">The sequence shown here is derived from an EMBL/GenBank/DDBJ whole genome shotgun (WGS) entry which is preliminary data.</text>
</comment>
<evidence type="ECO:0000313" key="2">
    <source>
        <dbReference type="Proteomes" id="UP001476798"/>
    </source>
</evidence>
<accession>A0ABV0PRG4</accession>
<gene>
    <name evidence="1" type="ORF">GOODEAATRI_025039</name>
</gene>
<sequence length="114" mass="13465">MPLHLANESLKKTEDSEPVPNRNHRLLFLIVSVQGSLHLKRNLRTLEKLNLNGLKRLLCRYNSFKSNSMGLLKYHKLQFFLLMFFVKVRKMVLHRITASQPFPCLFPLITLKQY</sequence>
<proteinExistence type="predicted"/>
<keyword evidence="2" id="KW-1185">Reference proteome</keyword>
<dbReference type="Proteomes" id="UP001476798">
    <property type="component" value="Unassembled WGS sequence"/>
</dbReference>
<dbReference type="EMBL" id="JAHRIO010082854">
    <property type="protein sequence ID" value="MEQ2186092.1"/>
    <property type="molecule type" value="Genomic_DNA"/>
</dbReference>
<reference evidence="1 2" key="1">
    <citation type="submission" date="2021-06" db="EMBL/GenBank/DDBJ databases">
        <authorList>
            <person name="Palmer J.M."/>
        </authorList>
    </citation>
    <scope>NUCLEOTIDE SEQUENCE [LARGE SCALE GENOMIC DNA]</scope>
    <source>
        <strain evidence="1 2">GA_2019</strain>
        <tissue evidence="1">Muscle</tissue>
    </source>
</reference>
<evidence type="ECO:0000313" key="1">
    <source>
        <dbReference type="EMBL" id="MEQ2186092.1"/>
    </source>
</evidence>
<organism evidence="1 2">
    <name type="scientific">Goodea atripinnis</name>
    <dbReference type="NCBI Taxonomy" id="208336"/>
    <lineage>
        <taxon>Eukaryota</taxon>
        <taxon>Metazoa</taxon>
        <taxon>Chordata</taxon>
        <taxon>Craniata</taxon>
        <taxon>Vertebrata</taxon>
        <taxon>Euteleostomi</taxon>
        <taxon>Actinopterygii</taxon>
        <taxon>Neopterygii</taxon>
        <taxon>Teleostei</taxon>
        <taxon>Neoteleostei</taxon>
        <taxon>Acanthomorphata</taxon>
        <taxon>Ovalentaria</taxon>
        <taxon>Atherinomorphae</taxon>
        <taxon>Cyprinodontiformes</taxon>
        <taxon>Goodeidae</taxon>
        <taxon>Goodea</taxon>
    </lineage>
</organism>
<name>A0ABV0PRG4_9TELE</name>
<protein>
    <submittedName>
        <fullName evidence="1">Uncharacterized protein</fullName>
    </submittedName>
</protein>